<dbReference type="PANTHER" id="PTHR34847">
    <property type="entry name" value="NODULATION PROTEIN U"/>
    <property type="match status" value="1"/>
</dbReference>
<dbReference type="InterPro" id="IPR038152">
    <property type="entry name" value="Carbam_trans_C_sf"/>
</dbReference>
<sequence>MSEELNGSKRQQDQSNIGELSKTLPQKNCVILGISAYYHDSAAAILVNGEIIAASQQERYSRKKHDPAFPIDAIDFCLERAGVDLENVDAVVFYDKPLLKFERLLETYMANAPKGYRSFVRAMPIWLKEKLYLKKVLKDELSNIVFRRYANQTDLSLSEAKSKLKKKVKLPQLLFCEHHQSHAAAAFYPSPHVSAAVVCLDGVGEWTTSSIWQGKDKQIIPLQEIQFPHSLGLLYSAFTQYCGFKVNSGEYKLMGLAPYGDAKYVQIIYDHLIDVREDGSFTLNMDYFDFATGSHMTNAAFHSLFDGPAHSFDAAMTQKQMDLAKSIQVVTEDIVLKIVATAYQLTGEENLCLAGGVALNCVSNARIIKESKFKHVWIQPAAGDAGSALGAALQVWHQYFEGKRTASNGRDDMQGAYLGDEFSKEQIESDITSLNLPFSVLSEDDLYTQTALYLSQEKVLGWFQGRMEFGPRALGNRSILGDPRSQKMQSQMNLKIKQRESFRPFAPAVLEDDAKQWFDLNCTSPYMLQTASVLKCKRVDECDAETKNESSVKGLAKLAQIRSQVPAITHVDYSARVQTVNESSNPKFHKLLNAFKVISGVGMVINTSFNVRGEPPVRCPKDAIRCFLATDMDVLVLDNFVLDKKEQPLDAIRNAKLIHFEKD</sequence>
<comment type="similarity">
    <text evidence="1">Belongs to the NodU/CmcH family.</text>
</comment>
<dbReference type="InterPro" id="IPR051338">
    <property type="entry name" value="NodU/CmcH_Carbamoyltrnsfr"/>
</dbReference>
<dbReference type="SUPFAM" id="SSF53067">
    <property type="entry name" value="Actin-like ATPase domain"/>
    <property type="match status" value="1"/>
</dbReference>
<dbReference type="PANTHER" id="PTHR34847:SF1">
    <property type="entry name" value="NODULATION PROTEIN U"/>
    <property type="match status" value="1"/>
</dbReference>
<reference evidence="4 5" key="1">
    <citation type="submission" date="2023-09" db="EMBL/GenBank/DDBJ databases">
        <authorList>
            <person name="Rey-Velasco X."/>
        </authorList>
    </citation>
    <scope>NUCLEOTIDE SEQUENCE [LARGE SCALE GENOMIC DNA]</scope>
    <source>
        <strain evidence="4 5">P117</strain>
    </source>
</reference>
<dbReference type="InterPro" id="IPR003696">
    <property type="entry name" value="Carbtransf_dom"/>
</dbReference>
<evidence type="ECO:0000256" key="1">
    <source>
        <dbReference type="ARBA" id="ARBA00006129"/>
    </source>
</evidence>
<protein>
    <submittedName>
        <fullName evidence="4">Carbamoyltransferase</fullName>
    </submittedName>
</protein>
<feature type="domain" description="Carbamoyltransferase" evidence="2">
    <location>
        <begin position="31"/>
        <end position="393"/>
    </location>
</feature>
<dbReference type="EMBL" id="JAVRHX010000001">
    <property type="protein sequence ID" value="MDT0594456.1"/>
    <property type="molecule type" value="Genomic_DNA"/>
</dbReference>
<evidence type="ECO:0000313" key="4">
    <source>
        <dbReference type="EMBL" id="MDT0594456.1"/>
    </source>
</evidence>
<keyword evidence="5" id="KW-1185">Reference proteome</keyword>
<dbReference type="Gene3D" id="3.30.420.40">
    <property type="match status" value="2"/>
</dbReference>
<accession>A0ABU2ZPW8</accession>
<dbReference type="Gene3D" id="3.90.870.20">
    <property type="entry name" value="Carbamoyltransferase, C-terminal domain"/>
    <property type="match status" value="1"/>
</dbReference>
<proteinExistence type="inferred from homology"/>
<dbReference type="InterPro" id="IPR043129">
    <property type="entry name" value="ATPase_NBD"/>
</dbReference>
<dbReference type="RefSeq" id="WP_311367929.1">
    <property type="nucleotide sequence ID" value="NZ_JAVRHX010000001.1"/>
</dbReference>
<dbReference type="CDD" id="cd24098">
    <property type="entry name" value="ASKHA_NBD_TobZ_N"/>
    <property type="match status" value="1"/>
</dbReference>
<dbReference type="InterPro" id="IPR031730">
    <property type="entry name" value="Carbam_trans_C"/>
</dbReference>
<evidence type="ECO:0000313" key="5">
    <source>
        <dbReference type="Proteomes" id="UP001253545"/>
    </source>
</evidence>
<comment type="caution">
    <text evidence="4">The sequence shown here is derived from an EMBL/GenBank/DDBJ whole genome shotgun (WGS) entry which is preliminary data.</text>
</comment>
<name>A0ABU2ZPW8_9ALTE</name>
<dbReference type="Proteomes" id="UP001253545">
    <property type="component" value="Unassembled WGS sequence"/>
</dbReference>
<evidence type="ECO:0000259" key="3">
    <source>
        <dbReference type="Pfam" id="PF16861"/>
    </source>
</evidence>
<dbReference type="Pfam" id="PF02543">
    <property type="entry name" value="Carbam_trans_N"/>
    <property type="match status" value="1"/>
</dbReference>
<feature type="domain" description="Carbamoyltransferase C-terminal" evidence="3">
    <location>
        <begin position="453"/>
        <end position="644"/>
    </location>
</feature>
<dbReference type="Pfam" id="PF16861">
    <property type="entry name" value="Carbam_trans_C"/>
    <property type="match status" value="1"/>
</dbReference>
<organism evidence="4 5">
    <name type="scientific">Glaciecola petra</name>
    <dbReference type="NCBI Taxonomy" id="3075602"/>
    <lineage>
        <taxon>Bacteria</taxon>
        <taxon>Pseudomonadati</taxon>
        <taxon>Pseudomonadota</taxon>
        <taxon>Gammaproteobacteria</taxon>
        <taxon>Alteromonadales</taxon>
        <taxon>Alteromonadaceae</taxon>
        <taxon>Glaciecola</taxon>
    </lineage>
</organism>
<evidence type="ECO:0000259" key="2">
    <source>
        <dbReference type="Pfam" id="PF02543"/>
    </source>
</evidence>
<gene>
    <name evidence="4" type="ORF">RM552_06335</name>
</gene>